<reference evidence="1 3" key="3">
    <citation type="submission" date="2019-07" db="EMBL/GenBank/DDBJ databases">
        <title>Whole genome shotgun sequence of Methylobacterium oxalidis NBRC 107715.</title>
        <authorList>
            <person name="Hosoyama A."/>
            <person name="Uohara A."/>
            <person name="Ohji S."/>
            <person name="Ichikawa N."/>
        </authorList>
    </citation>
    <scope>NUCLEOTIDE SEQUENCE [LARGE SCALE GENOMIC DNA]</scope>
    <source>
        <strain evidence="1 3">NBRC 107715</strain>
    </source>
</reference>
<evidence type="ECO:0000313" key="4">
    <source>
        <dbReference type="Proteomes" id="UP001156856"/>
    </source>
</evidence>
<dbReference type="AlphaFoldDB" id="A0A512JCH5"/>
<reference evidence="2" key="4">
    <citation type="submission" date="2023-01" db="EMBL/GenBank/DDBJ databases">
        <title>Draft genome sequence of Methylobacterium oxalidis strain NBRC 107715.</title>
        <authorList>
            <person name="Sun Q."/>
            <person name="Mori K."/>
        </authorList>
    </citation>
    <scope>NUCLEOTIDE SEQUENCE</scope>
    <source>
        <strain evidence="2">NBRC 107715</strain>
    </source>
</reference>
<comment type="caution">
    <text evidence="1">The sequence shown here is derived from an EMBL/GenBank/DDBJ whole genome shotgun (WGS) entry which is preliminary data.</text>
</comment>
<accession>A0A512JCH5</accession>
<organism evidence="1 3">
    <name type="scientific">Methylobacterium oxalidis</name>
    <dbReference type="NCBI Taxonomy" id="944322"/>
    <lineage>
        <taxon>Bacteria</taxon>
        <taxon>Pseudomonadati</taxon>
        <taxon>Pseudomonadota</taxon>
        <taxon>Alphaproteobacteria</taxon>
        <taxon>Hyphomicrobiales</taxon>
        <taxon>Methylobacteriaceae</taxon>
        <taxon>Methylobacterium</taxon>
    </lineage>
</organism>
<reference evidence="2" key="1">
    <citation type="journal article" date="2014" name="Int. J. Syst. Evol. Microbiol.">
        <title>Complete genome of a new Firmicutes species belonging to the dominant human colonic microbiota ('Ruminococcus bicirculans') reveals two chromosomes and a selective capacity to utilize plant glucans.</title>
        <authorList>
            <consortium name="NISC Comparative Sequencing Program"/>
            <person name="Wegmann U."/>
            <person name="Louis P."/>
            <person name="Goesmann A."/>
            <person name="Henrissat B."/>
            <person name="Duncan S.H."/>
            <person name="Flint H.J."/>
        </authorList>
    </citation>
    <scope>NUCLEOTIDE SEQUENCE</scope>
    <source>
        <strain evidence="2">NBRC 107715</strain>
    </source>
</reference>
<name>A0A512JCH5_9HYPH</name>
<reference evidence="4" key="2">
    <citation type="journal article" date="2019" name="Int. J. Syst. Evol. Microbiol.">
        <title>The Global Catalogue of Microorganisms (GCM) 10K type strain sequencing project: providing services to taxonomists for standard genome sequencing and annotation.</title>
        <authorList>
            <consortium name="The Broad Institute Genomics Platform"/>
            <consortium name="The Broad Institute Genome Sequencing Center for Infectious Disease"/>
            <person name="Wu L."/>
            <person name="Ma J."/>
        </authorList>
    </citation>
    <scope>NUCLEOTIDE SEQUENCE [LARGE SCALE GENOMIC DNA]</scope>
    <source>
        <strain evidence="4">NBRC 107715</strain>
    </source>
</reference>
<gene>
    <name evidence="2" type="ORF">GCM10007888_39320</name>
    <name evidence="1" type="ORF">MOX02_56550</name>
</gene>
<evidence type="ECO:0000313" key="2">
    <source>
        <dbReference type="EMBL" id="GLS65550.1"/>
    </source>
</evidence>
<evidence type="ECO:0000313" key="3">
    <source>
        <dbReference type="Proteomes" id="UP000321960"/>
    </source>
</evidence>
<dbReference type="EMBL" id="BJZU01000167">
    <property type="protein sequence ID" value="GEP07617.1"/>
    <property type="molecule type" value="Genomic_DNA"/>
</dbReference>
<keyword evidence="4" id="KW-1185">Reference proteome</keyword>
<dbReference type="Proteomes" id="UP001156856">
    <property type="component" value="Unassembled WGS sequence"/>
</dbReference>
<dbReference type="EMBL" id="BSPK01000074">
    <property type="protein sequence ID" value="GLS65550.1"/>
    <property type="molecule type" value="Genomic_DNA"/>
</dbReference>
<protein>
    <submittedName>
        <fullName evidence="1">Uncharacterized protein</fullName>
    </submittedName>
</protein>
<sequence>MVGVCPVPDPIFTARTKLPSMGEALRGVLIGAGYCDGVGEIKVEGLFSHGRTPAKLRLCSVRKYS</sequence>
<proteinExistence type="predicted"/>
<evidence type="ECO:0000313" key="1">
    <source>
        <dbReference type="EMBL" id="GEP07617.1"/>
    </source>
</evidence>
<dbReference type="Proteomes" id="UP000321960">
    <property type="component" value="Unassembled WGS sequence"/>
</dbReference>